<accession>A0AAJ3FH57</accession>
<dbReference type="EMBL" id="JAAIRV010000053">
    <property type="protein sequence ID" value="NSI59956.1"/>
    <property type="molecule type" value="Genomic_DNA"/>
</dbReference>
<protein>
    <submittedName>
        <fullName evidence="1">Uncharacterized protein</fullName>
    </submittedName>
</protein>
<evidence type="ECO:0000313" key="1">
    <source>
        <dbReference type="EMBL" id="NSI59956.1"/>
    </source>
</evidence>
<proteinExistence type="predicted"/>
<gene>
    <name evidence="1" type="ORF">G4993_16445</name>
</gene>
<name>A0AAJ3FH57_MEDGN</name>
<reference evidence="1" key="1">
    <citation type="journal article" date="2020" name="Cell Host Microbe">
        <title>Functional and Genomic Variation between Human-Derived Isolates of Lachnospiraceae Reveals Inter- and Intra-Species Diversity.</title>
        <authorList>
            <person name="Sorbara M.T."/>
            <person name="Littmann E.R."/>
            <person name="Fontana E."/>
            <person name="Moody T.U."/>
            <person name="Kohout C.E."/>
            <person name="Gjonbalaj M."/>
            <person name="Eaton V."/>
            <person name="Seok R."/>
            <person name="Leiner I.M."/>
            <person name="Pamer E.G."/>
        </authorList>
    </citation>
    <scope>NUCLEOTIDE SEQUENCE</scope>
    <source>
        <strain evidence="1">MSK.15.32</strain>
    </source>
</reference>
<dbReference type="AlphaFoldDB" id="A0AAJ3FH57"/>
<organism evidence="1 2">
    <name type="scientific">Mediterraneibacter gnavus</name>
    <name type="common">Ruminococcus gnavus</name>
    <dbReference type="NCBI Taxonomy" id="33038"/>
    <lineage>
        <taxon>Bacteria</taxon>
        <taxon>Bacillati</taxon>
        <taxon>Bacillota</taxon>
        <taxon>Clostridia</taxon>
        <taxon>Lachnospirales</taxon>
        <taxon>Lachnospiraceae</taxon>
        <taxon>Mediterraneibacter</taxon>
    </lineage>
</organism>
<comment type="caution">
    <text evidence="1">The sequence shown here is derived from an EMBL/GenBank/DDBJ whole genome shotgun (WGS) entry which is preliminary data.</text>
</comment>
<reference evidence="1" key="2">
    <citation type="submission" date="2020-02" db="EMBL/GenBank/DDBJ databases">
        <authorList>
            <person name="Littmann E."/>
            <person name="Sorbara M."/>
        </authorList>
    </citation>
    <scope>NUCLEOTIDE SEQUENCE</scope>
    <source>
        <strain evidence="1">MSK.15.32</strain>
    </source>
</reference>
<dbReference type="RefSeq" id="WP_173878157.1">
    <property type="nucleotide sequence ID" value="NZ_JAAIMR010000052.1"/>
</dbReference>
<sequence length="335" mass="37982">MNKDIYITDISTTLCIEKDLLENYEKKENYYAIKNIDLYNCKKKIKTRVDRSAQLCMNVVSELENQTDRNELDGSGLITVSRYGCIRSKRGYLDQLNQFENKQFASPKDFIQSICNIPNSIATIEFGIKTFSNHYVGDCDATVNAIWQGTYIVKNDLVKAVDVVAFNSLDEKIAMEYKAENVRISDIRETAAGIKIEKVGEGITPIFQIYGFGFSTDENIDTAIEDAILKAVKDSHISLNQVKFIGANIERKTISLGYTSIPVINFEYLLGEIFSSLPIIFLCMIRWLMDKKNSYLLIQKSKNDNHEVNIEKGDIFLLVMKGIKGNISVVCLKCC</sequence>
<evidence type="ECO:0000313" key="2">
    <source>
        <dbReference type="Proteomes" id="UP001296580"/>
    </source>
</evidence>
<dbReference type="Proteomes" id="UP001296580">
    <property type="component" value="Unassembled WGS sequence"/>
</dbReference>